<keyword evidence="3" id="KW-0479">Metal-binding</keyword>
<feature type="binding site" evidence="2">
    <location>
        <position position="150"/>
    </location>
    <ligand>
        <name>CoA</name>
        <dbReference type="ChEBI" id="CHEBI:57287"/>
    </ligand>
</feature>
<evidence type="ECO:0000259" key="5">
    <source>
        <dbReference type="Pfam" id="PF17837"/>
    </source>
</evidence>
<feature type="domain" description="4'-phosphopantetheinyl transferase" evidence="4">
    <location>
        <begin position="102"/>
        <end position="184"/>
    </location>
</feature>
<comment type="cofactor">
    <cofactor evidence="3">
        <name>Mg(2+)</name>
        <dbReference type="ChEBI" id="CHEBI:18420"/>
    </cofactor>
</comment>
<name>A0A0N7F3N2_9PSEU</name>
<feature type="binding site" evidence="3">
    <location>
        <position position="107"/>
    </location>
    <ligand>
        <name>Mg(2+)</name>
        <dbReference type="ChEBI" id="CHEBI:18420"/>
    </ligand>
</feature>
<dbReference type="Proteomes" id="UP000063699">
    <property type="component" value="Chromosome"/>
</dbReference>
<dbReference type="Gene3D" id="3.90.470.20">
    <property type="entry name" value="4'-phosphopantetheinyl transferase domain"/>
    <property type="match status" value="1"/>
</dbReference>
<feature type="domain" description="4'-phosphopantetheinyl transferase N-terminal" evidence="5">
    <location>
        <begin position="27"/>
        <end position="94"/>
    </location>
</feature>
<dbReference type="RefSeq" id="WP_054291007.1">
    <property type="nucleotide sequence ID" value="NZ_CP012752.1"/>
</dbReference>
<keyword evidence="3" id="KW-0460">Magnesium</keyword>
<evidence type="ECO:0000313" key="6">
    <source>
        <dbReference type="EMBL" id="ALG09103.1"/>
    </source>
</evidence>
<dbReference type="EMBL" id="CP012752">
    <property type="protein sequence ID" value="ALG09103.1"/>
    <property type="molecule type" value="Genomic_DNA"/>
</dbReference>
<evidence type="ECO:0000256" key="1">
    <source>
        <dbReference type="ARBA" id="ARBA00022679"/>
    </source>
</evidence>
<dbReference type="GO" id="GO:0009366">
    <property type="term" value="C:enterobactin synthetase complex"/>
    <property type="evidence" value="ECO:0007669"/>
    <property type="project" value="InterPro"/>
</dbReference>
<dbReference type="GO" id="GO:0008897">
    <property type="term" value="F:holo-[acyl-carrier-protein] synthase activity"/>
    <property type="evidence" value="ECO:0007669"/>
    <property type="project" value="InterPro"/>
</dbReference>
<sequence length="218" mass="23444">MIEKLMPAGVASRDTVTDAAESTMFPEEAEHVAKAVDKRRREYATVRYCARQAFAELGIPPAPLLNGERGAPRWPDGVVGSMTHCAGYRAAVVALKADIHTLGIDAEPHGPLPEGVLGVISRDEEKVRLAELTAADGSVHWDRMLFCAKETVYKAWYPLTHRWLGFEEASITLAVDGTFEAELLVPGPVIAGEQVGGFTGRWIVGDGLVITAIAIPVG</sequence>
<feature type="binding site" evidence="2">
    <location>
        <position position="39"/>
    </location>
    <ligand>
        <name>CoA</name>
        <dbReference type="ChEBI" id="CHEBI:57287"/>
    </ligand>
</feature>
<dbReference type="PRINTS" id="PR01399">
    <property type="entry name" value="ENTSNTHTASED"/>
</dbReference>
<dbReference type="GO" id="GO:0009239">
    <property type="term" value="P:enterobactin biosynthetic process"/>
    <property type="evidence" value="ECO:0007669"/>
    <property type="project" value="InterPro"/>
</dbReference>
<dbReference type="PANTHER" id="PTHR38096">
    <property type="entry name" value="ENTEROBACTIN SYNTHASE COMPONENT D"/>
    <property type="match status" value="1"/>
</dbReference>
<reference evidence="6 7" key="1">
    <citation type="submission" date="2015-07" db="EMBL/GenBank/DDBJ databases">
        <title>Genome sequencing of Kibdelosporangium phytohabitans.</title>
        <authorList>
            <person name="Qin S."/>
            <person name="Xing K."/>
        </authorList>
    </citation>
    <scope>NUCLEOTIDE SEQUENCE [LARGE SCALE GENOMIC DNA]</scope>
    <source>
        <strain evidence="6 7">KLBMP1111</strain>
    </source>
</reference>
<dbReference type="AlphaFoldDB" id="A0A0N7F3N2"/>
<evidence type="ECO:0000256" key="3">
    <source>
        <dbReference type="PIRSR" id="PIRSR603542-2"/>
    </source>
</evidence>
<evidence type="ECO:0000256" key="2">
    <source>
        <dbReference type="PIRSR" id="PIRSR603542-1"/>
    </source>
</evidence>
<dbReference type="OrthoDB" id="8210607at2"/>
<accession>A0A0N7F3N2</accession>
<dbReference type="KEGG" id="kphy:AOZ06_21225"/>
<dbReference type="InterPro" id="IPR041354">
    <property type="entry name" value="4PPT_N"/>
</dbReference>
<evidence type="ECO:0000259" key="4">
    <source>
        <dbReference type="Pfam" id="PF01648"/>
    </source>
</evidence>
<feature type="binding site" evidence="2">
    <location>
        <position position="164"/>
    </location>
    <ligand>
        <name>CoA</name>
        <dbReference type="ChEBI" id="CHEBI:57287"/>
    </ligand>
</feature>
<feature type="binding site" evidence="3">
    <location>
        <position position="106"/>
    </location>
    <ligand>
        <name>Mg(2+)</name>
        <dbReference type="ChEBI" id="CHEBI:18420"/>
    </ligand>
</feature>
<dbReference type="SUPFAM" id="SSF56214">
    <property type="entry name" value="4'-phosphopantetheinyl transferase"/>
    <property type="match status" value="1"/>
</dbReference>
<dbReference type="InterPro" id="IPR037143">
    <property type="entry name" value="4-PPantetheinyl_Trfase_dom_sf"/>
</dbReference>
<feature type="binding site" evidence="2">
    <location>
        <position position="105"/>
    </location>
    <ligand>
        <name>CoA</name>
        <dbReference type="ChEBI" id="CHEBI:57287"/>
    </ligand>
</feature>
<feature type="binding site" evidence="2">
    <location>
        <position position="154"/>
    </location>
    <ligand>
        <name>CoA</name>
        <dbReference type="ChEBI" id="CHEBI:57287"/>
    </ligand>
</feature>
<protein>
    <submittedName>
        <fullName evidence="6">4'-phosphopantetheinyl transferase</fullName>
    </submittedName>
</protein>
<feature type="binding site" evidence="2">
    <location>
        <position position="47"/>
    </location>
    <ligand>
        <name>CoA</name>
        <dbReference type="ChEBI" id="CHEBI:57287"/>
    </ligand>
</feature>
<organism evidence="6 7">
    <name type="scientific">Kibdelosporangium phytohabitans</name>
    <dbReference type="NCBI Taxonomy" id="860235"/>
    <lineage>
        <taxon>Bacteria</taxon>
        <taxon>Bacillati</taxon>
        <taxon>Actinomycetota</taxon>
        <taxon>Actinomycetes</taxon>
        <taxon>Pseudonocardiales</taxon>
        <taxon>Pseudonocardiaceae</taxon>
        <taxon>Kibdelosporangium</taxon>
    </lineage>
</organism>
<dbReference type="InterPro" id="IPR008278">
    <property type="entry name" value="4-PPantetheinyl_Trfase_dom"/>
</dbReference>
<dbReference type="PANTHER" id="PTHR38096:SF1">
    <property type="entry name" value="ENTEROBACTIN SYNTHASE COMPONENT D"/>
    <property type="match status" value="1"/>
</dbReference>
<dbReference type="GO" id="GO:0005886">
    <property type="term" value="C:plasma membrane"/>
    <property type="evidence" value="ECO:0007669"/>
    <property type="project" value="TreeGrafter"/>
</dbReference>
<dbReference type="GO" id="GO:0000287">
    <property type="term" value="F:magnesium ion binding"/>
    <property type="evidence" value="ECO:0007669"/>
    <property type="project" value="InterPro"/>
</dbReference>
<feature type="binding site" evidence="2">
    <location>
        <begin position="83"/>
        <end position="84"/>
    </location>
    <ligand>
        <name>CoA</name>
        <dbReference type="ChEBI" id="CHEBI:57287"/>
    </ligand>
</feature>
<feature type="binding site" evidence="3">
    <location>
        <position position="105"/>
    </location>
    <ligand>
        <name>Mg(2+)</name>
        <dbReference type="ChEBI" id="CHEBI:18420"/>
    </ligand>
</feature>
<evidence type="ECO:0000313" key="7">
    <source>
        <dbReference type="Proteomes" id="UP000063699"/>
    </source>
</evidence>
<keyword evidence="1 6" id="KW-0808">Transferase</keyword>
<gene>
    <name evidence="6" type="ORF">AOZ06_21225</name>
</gene>
<keyword evidence="7" id="KW-1185">Reference proteome</keyword>
<dbReference type="InterPro" id="IPR003542">
    <property type="entry name" value="Enbac_synth_compD-like"/>
</dbReference>
<dbReference type="Pfam" id="PF01648">
    <property type="entry name" value="ACPS"/>
    <property type="match status" value="1"/>
</dbReference>
<proteinExistence type="predicted"/>
<dbReference type="STRING" id="860235.AOZ06_21225"/>
<dbReference type="Pfam" id="PF17837">
    <property type="entry name" value="4PPT_N"/>
    <property type="match status" value="1"/>
</dbReference>